<gene>
    <name evidence="23" type="ORF">D5086_0000138770</name>
</gene>
<dbReference type="SUPFAM" id="SSF81558">
    <property type="entry name" value="Photosystem I subunits PsaA/PsaB"/>
    <property type="match status" value="1"/>
</dbReference>
<evidence type="ECO:0000256" key="18">
    <source>
        <dbReference type="ARBA" id="ARBA00023014"/>
    </source>
</evidence>
<evidence type="ECO:0000256" key="12">
    <source>
        <dbReference type="ARBA" id="ARBA00022842"/>
    </source>
</evidence>
<feature type="transmembrane region" description="Helical" evidence="22">
    <location>
        <begin position="579"/>
        <end position="599"/>
    </location>
</feature>
<evidence type="ECO:0000256" key="10">
    <source>
        <dbReference type="ARBA" id="ARBA00022723"/>
    </source>
</evidence>
<feature type="transmembrane region" description="Helical" evidence="22">
    <location>
        <begin position="135"/>
        <end position="157"/>
    </location>
</feature>
<keyword evidence="11" id="KW-0603">Photosystem I</keyword>
<dbReference type="EMBL" id="RCHU01000445">
    <property type="protein sequence ID" value="TKS04888.1"/>
    <property type="molecule type" value="Genomic_DNA"/>
</dbReference>
<evidence type="ECO:0000256" key="16">
    <source>
        <dbReference type="ARBA" id="ARBA00023002"/>
    </source>
</evidence>
<evidence type="ECO:0000256" key="20">
    <source>
        <dbReference type="ARBA" id="ARBA00026002"/>
    </source>
</evidence>
<keyword evidence="23" id="KW-0934">Plastid</keyword>
<evidence type="ECO:0000256" key="9">
    <source>
        <dbReference type="ARBA" id="ARBA00022692"/>
    </source>
</evidence>
<dbReference type="AlphaFoldDB" id="A0A4U5Q400"/>
<dbReference type="InterPro" id="IPR036408">
    <property type="entry name" value="PSI_PsaA/B_sf"/>
</dbReference>
<protein>
    <recommendedName>
        <fullName evidence="4">photosystem I</fullName>
        <ecNumber evidence="4">1.97.1.12</ecNumber>
    </recommendedName>
</protein>
<dbReference type="InterPro" id="IPR006244">
    <property type="entry name" value="PSI_PsaB"/>
</dbReference>
<dbReference type="Pfam" id="PF00223">
    <property type="entry name" value="PsaA_PsaB"/>
    <property type="match status" value="2"/>
</dbReference>
<accession>A0A4U5Q400</accession>
<feature type="transmembrane region" description="Helical" evidence="22">
    <location>
        <begin position="289"/>
        <end position="310"/>
    </location>
</feature>
<feature type="transmembrane region" description="Helical" evidence="22">
    <location>
        <begin position="51"/>
        <end position="70"/>
    </location>
</feature>
<comment type="subcellular location">
    <subcellularLocation>
        <location evidence="2">Plastid</location>
        <location evidence="2">Chloroplast thylakoid membrane</location>
        <topology evidence="2">Multi-pass membrane protein</topology>
    </subcellularLocation>
</comment>
<evidence type="ECO:0000256" key="2">
    <source>
        <dbReference type="ARBA" id="ARBA00004454"/>
    </source>
</evidence>
<keyword evidence="19 22" id="KW-0472">Membrane</keyword>
<dbReference type="PRINTS" id="PR00257">
    <property type="entry name" value="PHOTSYSPSAAB"/>
</dbReference>
<keyword evidence="10" id="KW-0479">Metal-binding</keyword>
<geneLocation type="chloroplast" evidence="23"/>
<reference evidence="23" key="1">
    <citation type="submission" date="2018-10" db="EMBL/GenBank/DDBJ databases">
        <title>Population genomic analysis revealed the cold adaptation of white poplar.</title>
        <authorList>
            <person name="Liu Y.-J."/>
        </authorList>
    </citation>
    <scope>NUCLEOTIDE SEQUENCE [LARGE SCALE GENOMIC DNA]</scope>
    <source>
        <strain evidence="23">PAL-ZL1</strain>
    </source>
</reference>
<dbReference type="GO" id="GO:0016491">
    <property type="term" value="F:oxidoreductase activity"/>
    <property type="evidence" value="ECO:0007669"/>
    <property type="project" value="UniProtKB-KW"/>
</dbReference>
<feature type="transmembrane region" description="Helical" evidence="22">
    <location>
        <begin position="447"/>
        <end position="468"/>
    </location>
</feature>
<dbReference type="Gene3D" id="1.20.1130.10">
    <property type="entry name" value="Photosystem I PsaA/PsaB"/>
    <property type="match status" value="2"/>
</dbReference>
<keyword evidence="15" id="KW-0157">Chromophore</keyword>
<keyword evidence="6" id="KW-0004">4Fe-4S</keyword>
<dbReference type="GO" id="GO:0046872">
    <property type="term" value="F:metal ion binding"/>
    <property type="evidence" value="ECO:0007669"/>
    <property type="project" value="UniProtKB-KW"/>
</dbReference>
<evidence type="ECO:0000256" key="11">
    <source>
        <dbReference type="ARBA" id="ARBA00022836"/>
    </source>
</evidence>
<name>A0A4U5Q400_POPAL</name>
<evidence type="ECO:0000256" key="17">
    <source>
        <dbReference type="ARBA" id="ARBA00023004"/>
    </source>
</evidence>
<keyword evidence="14 22" id="KW-1133">Transmembrane helix</keyword>
<proteinExistence type="inferred from homology"/>
<dbReference type="InterPro" id="IPR020586">
    <property type="entry name" value="PSI_PsaA/B_CS"/>
</dbReference>
<dbReference type="PANTHER" id="PTHR30128">
    <property type="entry name" value="OUTER MEMBRANE PROTEIN, OMPA-RELATED"/>
    <property type="match status" value="1"/>
</dbReference>
<dbReference type="PANTHER" id="PTHR30128:SF19">
    <property type="entry name" value="PHOTOSYSTEM I P700 CHLOROPHYLL A APOPROTEIN A1-RELATED"/>
    <property type="match status" value="1"/>
</dbReference>
<comment type="similarity">
    <text evidence="3">Belongs to the PsaA/PsaB family.</text>
</comment>
<dbReference type="GO" id="GO:0015979">
    <property type="term" value="P:photosynthesis"/>
    <property type="evidence" value="ECO:0007669"/>
    <property type="project" value="UniProtKB-KW"/>
</dbReference>
<evidence type="ECO:0000313" key="23">
    <source>
        <dbReference type="EMBL" id="TKS04888.1"/>
    </source>
</evidence>
<evidence type="ECO:0000256" key="21">
    <source>
        <dbReference type="ARBA" id="ARBA00048912"/>
    </source>
</evidence>
<comment type="function">
    <text evidence="1">PsaA and PsaB bind P700, the primary electron donor of photosystem I (PSI), as well as the electron acceptors A0, A1 and FX. PSI is a plastocyanin-ferredoxin oxidoreductase, converting photonic excitation into a charge separation, which transfers an electron from the donor P700 chlorophyll pair to the spectroscopically characterized acceptors A0, A1, FX, FA and FB in turn. Oxidized P700 is reduced on the lumenal side of the thylakoid membrane by plastocyanin.</text>
</comment>
<keyword evidence="8" id="KW-0602">Photosynthesis</keyword>
<evidence type="ECO:0000256" key="1">
    <source>
        <dbReference type="ARBA" id="ARBA00003162"/>
    </source>
</evidence>
<feature type="transmembrane region" description="Helical" evidence="22">
    <location>
        <begin position="517"/>
        <end position="537"/>
    </location>
</feature>
<keyword evidence="18" id="KW-0411">Iron-sulfur</keyword>
<evidence type="ECO:0000256" key="3">
    <source>
        <dbReference type="ARBA" id="ARBA00010598"/>
    </source>
</evidence>
<evidence type="ECO:0000256" key="4">
    <source>
        <dbReference type="ARBA" id="ARBA00013197"/>
    </source>
</evidence>
<evidence type="ECO:0000256" key="8">
    <source>
        <dbReference type="ARBA" id="ARBA00022531"/>
    </source>
</evidence>
<keyword evidence="13" id="KW-0249">Electron transport</keyword>
<dbReference type="GO" id="GO:0009522">
    <property type="term" value="C:photosystem I"/>
    <property type="evidence" value="ECO:0007669"/>
    <property type="project" value="UniProtKB-KW"/>
</dbReference>
<comment type="catalytic activity">
    <reaction evidence="21">
        <text>reduced [plastocyanin] + hnu + oxidized [2Fe-2S]-[ferredoxin] = oxidized [plastocyanin] + reduced [2Fe-2S]-[ferredoxin]</text>
        <dbReference type="Rhea" id="RHEA:30407"/>
        <dbReference type="Rhea" id="RHEA-COMP:10000"/>
        <dbReference type="Rhea" id="RHEA-COMP:10001"/>
        <dbReference type="Rhea" id="RHEA-COMP:10039"/>
        <dbReference type="Rhea" id="RHEA-COMP:10040"/>
        <dbReference type="ChEBI" id="CHEBI:29036"/>
        <dbReference type="ChEBI" id="CHEBI:30212"/>
        <dbReference type="ChEBI" id="CHEBI:33737"/>
        <dbReference type="ChEBI" id="CHEBI:33738"/>
        <dbReference type="ChEBI" id="CHEBI:49552"/>
        <dbReference type="EC" id="1.97.1.12"/>
    </reaction>
</comment>
<evidence type="ECO:0000256" key="7">
    <source>
        <dbReference type="ARBA" id="ARBA00022494"/>
    </source>
</evidence>
<keyword evidence="9 22" id="KW-0812">Transmembrane</keyword>
<comment type="subunit">
    <text evidence="20">The PsaA/B heterodimer binds the P700 chlorophyll special pair and subsequent electron acceptors. PSI consists of a core antenna complex that captures photons, and an electron transfer chain that converts photonic excitation into a charge separation. The eukaryotic PSI reaction center is composed of at least 11 subunits.</text>
</comment>
<dbReference type="GO" id="GO:0016168">
    <property type="term" value="F:chlorophyll binding"/>
    <property type="evidence" value="ECO:0007669"/>
    <property type="project" value="UniProtKB-KW"/>
</dbReference>
<dbReference type="GO" id="GO:0009535">
    <property type="term" value="C:chloroplast thylakoid membrane"/>
    <property type="evidence" value="ECO:0007669"/>
    <property type="project" value="UniProtKB-SubCell"/>
</dbReference>
<sequence length="606" mass="68411">MALRFPRFSQGLAQDPTTRRIWFGIATAHDFESHDDITEERLYQNIFASHFGQLAIIFLWTSGNLFHVAWQGNFETWVQDPLHVRPIAHAIWDPHFGQPAVEAFTRGGALGPVNIAYSGVYQWWYTIGLRTNEDLYIGALFLLFLSAVSLLGVGYTYNRNGNLAFRGSKMPNLVSTTICQDYLEGRLGRGHKGLYDTINNSLHFQLGLALASLGVITSLVAQHMYSLPAYAFIAQDFTTQAALYTHHQYIAGFIMTGAFAHGAIFFIRDYNPEQNEDNVLARMLDHKEAIISHLSWASLFLGFHTLGLYVHNDVMLAFGTPEKQILIEPIFAQWIQSAHGKTSYGFDVLLSSTNSPAFNAGRSIWLPGWLNAINENSNSLFLTIGPGDFLVHHAIALGLHTTTLILVKGALDARGSKLMPDKKDFGYSFPCDGPGRGGTCDISAWDAFYLAVFWMLNTIGWVTFYWHWKHITLWQGNVSQFNESSTYLMGWLRDYLWLNSSQLINGYNPFGMNSLSVWAWMFLFGHLVWATGFMFLISWRGYWQELIETLAWAHERTPLANLIRWRDKPVALSIVQARLVGLAHFSVGYIFTYAAFLIASTSGKFG</sequence>
<evidence type="ECO:0000256" key="14">
    <source>
        <dbReference type="ARBA" id="ARBA00022989"/>
    </source>
</evidence>
<keyword evidence="7" id="KW-0148">Chlorophyll</keyword>
<keyword evidence="23" id="KW-0150">Chloroplast</keyword>
<evidence type="ECO:0000256" key="19">
    <source>
        <dbReference type="ARBA" id="ARBA00023136"/>
    </source>
</evidence>
<evidence type="ECO:0000256" key="5">
    <source>
        <dbReference type="ARBA" id="ARBA00022448"/>
    </source>
</evidence>
<dbReference type="InterPro" id="IPR001280">
    <property type="entry name" value="PSI_PsaA/B"/>
</dbReference>
<feature type="transmembrane region" description="Helical" evidence="22">
    <location>
        <begin position="389"/>
        <end position="411"/>
    </location>
</feature>
<dbReference type="GO" id="GO:0051539">
    <property type="term" value="F:4 iron, 4 sulfur cluster binding"/>
    <property type="evidence" value="ECO:0007669"/>
    <property type="project" value="UniProtKB-KW"/>
</dbReference>
<dbReference type="STRING" id="43335.A0A4U5Q400"/>
<dbReference type="EC" id="1.97.1.12" evidence="4"/>
<comment type="caution">
    <text evidence="23">The sequence shown here is derived from an EMBL/GenBank/DDBJ whole genome shotgun (WGS) entry which is preliminary data.</text>
</comment>
<organism evidence="23">
    <name type="scientific">Populus alba</name>
    <name type="common">White poplar</name>
    <dbReference type="NCBI Taxonomy" id="43335"/>
    <lineage>
        <taxon>Eukaryota</taxon>
        <taxon>Viridiplantae</taxon>
        <taxon>Streptophyta</taxon>
        <taxon>Embryophyta</taxon>
        <taxon>Tracheophyta</taxon>
        <taxon>Spermatophyta</taxon>
        <taxon>Magnoliopsida</taxon>
        <taxon>eudicotyledons</taxon>
        <taxon>Gunneridae</taxon>
        <taxon>Pentapetalae</taxon>
        <taxon>rosids</taxon>
        <taxon>fabids</taxon>
        <taxon>Malpighiales</taxon>
        <taxon>Salicaceae</taxon>
        <taxon>Saliceae</taxon>
        <taxon>Populus</taxon>
    </lineage>
</organism>
<keyword evidence="5" id="KW-0813">Transport</keyword>
<keyword evidence="16" id="KW-0560">Oxidoreductase</keyword>
<keyword evidence="17" id="KW-0408">Iron</keyword>
<feature type="transmembrane region" description="Helical" evidence="22">
    <location>
        <begin position="249"/>
        <end position="268"/>
    </location>
</feature>
<feature type="transmembrane region" description="Helical" evidence="22">
    <location>
        <begin position="202"/>
        <end position="221"/>
    </location>
</feature>
<dbReference type="PROSITE" id="PS00419">
    <property type="entry name" value="PHOTOSYSTEM_I_PSAAB"/>
    <property type="match status" value="1"/>
</dbReference>
<dbReference type="NCBIfam" id="TIGR01336">
    <property type="entry name" value="psaB"/>
    <property type="match status" value="1"/>
</dbReference>
<evidence type="ECO:0000256" key="13">
    <source>
        <dbReference type="ARBA" id="ARBA00022982"/>
    </source>
</evidence>
<evidence type="ECO:0000256" key="15">
    <source>
        <dbReference type="ARBA" id="ARBA00022991"/>
    </source>
</evidence>
<evidence type="ECO:0000256" key="22">
    <source>
        <dbReference type="SAM" id="Phobius"/>
    </source>
</evidence>
<evidence type="ECO:0000256" key="6">
    <source>
        <dbReference type="ARBA" id="ARBA00022485"/>
    </source>
</evidence>
<keyword evidence="12" id="KW-0460">Magnesium</keyword>